<dbReference type="InterPro" id="IPR002545">
    <property type="entry name" value="CheW-lke_dom"/>
</dbReference>
<dbReference type="InterPro" id="IPR001789">
    <property type="entry name" value="Sig_transdc_resp-reg_receiver"/>
</dbReference>
<feature type="domain" description="Histidine kinase" evidence="11">
    <location>
        <begin position="292"/>
        <end position="487"/>
    </location>
</feature>
<evidence type="ECO:0000256" key="10">
    <source>
        <dbReference type="PROSITE-ProRule" id="PRU00169"/>
    </source>
</evidence>
<keyword evidence="6 15" id="KW-0418">Kinase</keyword>
<dbReference type="PROSITE" id="PS50851">
    <property type="entry name" value="CHEW"/>
    <property type="match status" value="1"/>
</dbReference>
<dbReference type="SMART" id="SM00387">
    <property type="entry name" value="HATPase_c"/>
    <property type="match status" value="1"/>
</dbReference>
<evidence type="ECO:0000259" key="11">
    <source>
        <dbReference type="PROSITE" id="PS50109"/>
    </source>
</evidence>
<dbReference type="SMART" id="SM00448">
    <property type="entry name" value="REC"/>
    <property type="match status" value="1"/>
</dbReference>
<proteinExistence type="predicted"/>
<evidence type="ECO:0000256" key="9">
    <source>
        <dbReference type="PROSITE-ProRule" id="PRU00110"/>
    </source>
</evidence>
<dbReference type="PANTHER" id="PTHR43395:SF1">
    <property type="entry name" value="CHEMOTAXIS PROTEIN CHEA"/>
    <property type="match status" value="1"/>
</dbReference>
<dbReference type="InterPro" id="IPR036641">
    <property type="entry name" value="HPT_dom_sf"/>
</dbReference>
<feature type="domain" description="Response regulatory" evidence="12">
    <location>
        <begin position="646"/>
        <end position="762"/>
    </location>
</feature>
<dbReference type="Gene3D" id="3.30.565.10">
    <property type="entry name" value="Histidine kinase-like ATPase, C-terminal domain"/>
    <property type="match status" value="1"/>
</dbReference>
<evidence type="ECO:0000313" key="15">
    <source>
        <dbReference type="EMBL" id="OFJ47935.1"/>
    </source>
</evidence>
<dbReference type="GO" id="GO:0006935">
    <property type="term" value="P:chemotaxis"/>
    <property type="evidence" value="ECO:0007669"/>
    <property type="project" value="InterPro"/>
</dbReference>
<comment type="function">
    <text evidence="8">Involved in the transmission of sensory signals from the chemoreceptors to the flagellar motors. CheA is autophosphorylated; it can transfer its phosphate group to either CheB or CheY.</text>
</comment>
<evidence type="ECO:0000256" key="1">
    <source>
        <dbReference type="ARBA" id="ARBA00000085"/>
    </source>
</evidence>
<dbReference type="Pfam" id="PF00072">
    <property type="entry name" value="Response_reg"/>
    <property type="match status" value="1"/>
</dbReference>
<name>A0A1E8PNZ1_9BURK</name>
<evidence type="ECO:0000259" key="14">
    <source>
        <dbReference type="PROSITE" id="PS50894"/>
    </source>
</evidence>
<keyword evidence="7" id="KW-0902">Two-component regulatory system</keyword>
<dbReference type="InterPro" id="IPR051315">
    <property type="entry name" value="Bact_Chemotaxis_CheA"/>
</dbReference>
<dbReference type="CDD" id="cd00088">
    <property type="entry name" value="HPT"/>
    <property type="match status" value="1"/>
</dbReference>
<dbReference type="EC" id="2.7.13.3" evidence="2"/>
<dbReference type="PROSITE" id="PS50894">
    <property type="entry name" value="HPT"/>
    <property type="match status" value="1"/>
</dbReference>
<dbReference type="InterPro" id="IPR008207">
    <property type="entry name" value="Sig_transdc_His_kin_Hpt_dom"/>
</dbReference>
<dbReference type="SUPFAM" id="SSF52172">
    <property type="entry name" value="CheY-like"/>
    <property type="match status" value="1"/>
</dbReference>
<dbReference type="SUPFAM" id="SSF47226">
    <property type="entry name" value="Histidine-containing phosphotransfer domain, HPT domain"/>
    <property type="match status" value="1"/>
</dbReference>
<dbReference type="Pfam" id="PF02518">
    <property type="entry name" value="HATPase_c"/>
    <property type="match status" value="1"/>
</dbReference>
<keyword evidence="5" id="KW-0808">Transferase</keyword>
<feature type="modified residue" description="Phosphohistidine" evidence="9">
    <location>
        <position position="54"/>
    </location>
</feature>
<dbReference type="SUPFAM" id="SSF55874">
    <property type="entry name" value="ATPase domain of HSP90 chaperone/DNA topoisomerase II/histidine kinase"/>
    <property type="match status" value="1"/>
</dbReference>
<dbReference type="InterPro" id="IPR011006">
    <property type="entry name" value="CheY-like_superfamily"/>
</dbReference>
<organism evidence="15 16">
    <name type="scientific">Janthinobacterium lividum</name>
    <dbReference type="NCBI Taxonomy" id="29581"/>
    <lineage>
        <taxon>Bacteria</taxon>
        <taxon>Pseudomonadati</taxon>
        <taxon>Pseudomonadota</taxon>
        <taxon>Betaproteobacteria</taxon>
        <taxon>Burkholderiales</taxon>
        <taxon>Oxalobacteraceae</taxon>
        <taxon>Janthinobacterium</taxon>
    </lineage>
</organism>
<dbReference type="Proteomes" id="UP000092634">
    <property type="component" value="Unassembled WGS sequence"/>
</dbReference>
<dbReference type="Gene3D" id="3.40.50.2300">
    <property type="match status" value="1"/>
</dbReference>
<dbReference type="PROSITE" id="PS50110">
    <property type="entry name" value="RESPONSE_REGULATORY"/>
    <property type="match status" value="1"/>
</dbReference>
<evidence type="ECO:0000259" key="12">
    <source>
        <dbReference type="PROSITE" id="PS50110"/>
    </source>
</evidence>
<dbReference type="AlphaFoldDB" id="A0A1E8PNZ1"/>
<dbReference type="InterPro" id="IPR004358">
    <property type="entry name" value="Sig_transdc_His_kin-like_C"/>
</dbReference>
<dbReference type="SMART" id="SM00073">
    <property type="entry name" value="HPT"/>
    <property type="match status" value="1"/>
</dbReference>
<evidence type="ECO:0000256" key="7">
    <source>
        <dbReference type="ARBA" id="ARBA00023012"/>
    </source>
</evidence>
<gene>
    <name evidence="15" type="ORF">BA896_001980</name>
</gene>
<dbReference type="Pfam" id="PF01627">
    <property type="entry name" value="Hpt"/>
    <property type="match status" value="1"/>
</dbReference>
<keyword evidence="4 10" id="KW-0597">Phosphoprotein</keyword>
<dbReference type="FunFam" id="3.30.565.10:FF:000016">
    <property type="entry name" value="Chemotaxis protein CheA, putative"/>
    <property type="match status" value="1"/>
</dbReference>
<dbReference type="PANTHER" id="PTHR43395">
    <property type="entry name" value="SENSOR HISTIDINE KINASE CHEA"/>
    <property type="match status" value="1"/>
</dbReference>
<dbReference type="InterPro" id="IPR036061">
    <property type="entry name" value="CheW-like_dom_sf"/>
</dbReference>
<evidence type="ECO:0000313" key="16">
    <source>
        <dbReference type="Proteomes" id="UP000092634"/>
    </source>
</evidence>
<dbReference type="InterPro" id="IPR005467">
    <property type="entry name" value="His_kinase_dom"/>
</dbReference>
<accession>A0A1E8PNZ1</accession>
<feature type="modified residue" description="4-aspartylphosphate" evidence="10">
    <location>
        <position position="695"/>
    </location>
</feature>
<dbReference type="SMART" id="SM00260">
    <property type="entry name" value="CheW"/>
    <property type="match status" value="1"/>
</dbReference>
<dbReference type="Gene3D" id="1.20.120.160">
    <property type="entry name" value="HPT domain"/>
    <property type="match status" value="1"/>
</dbReference>
<protein>
    <recommendedName>
        <fullName evidence="3">Chemotaxis protein CheA</fullName>
        <ecNumber evidence="2">2.7.13.3</ecNumber>
    </recommendedName>
</protein>
<evidence type="ECO:0000256" key="8">
    <source>
        <dbReference type="ARBA" id="ARBA00035100"/>
    </source>
</evidence>
<evidence type="ECO:0000256" key="5">
    <source>
        <dbReference type="ARBA" id="ARBA00022679"/>
    </source>
</evidence>
<comment type="catalytic activity">
    <reaction evidence="1">
        <text>ATP + protein L-histidine = ADP + protein N-phospho-L-histidine.</text>
        <dbReference type="EC" id="2.7.13.3"/>
    </reaction>
</comment>
<dbReference type="InterPro" id="IPR036890">
    <property type="entry name" value="HATPase_C_sf"/>
</dbReference>
<dbReference type="GO" id="GO:0000155">
    <property type="term" value="F:phosphorelay sensor kinase activity"/>
    <property type="evidence" value="ECO:0007669"/>
    <property type="project" value="UniProtKB-ARBA"/>
</dbReference>
<dbReference type="SUPFAM" id="SSF50341">
    <property type="entry name" value="CheW-like"/>
    <property type="match status" value="1"/>
</dbReference>
<evidence type="ECO:0000256" key="6">
    <source>
        <dbReference type="ARBA" id="ARBA00022777"/>
    </source>
</evidence>
<reference evidence="15 16" key="1">
    <citation type="submission" date="2016-10" db="EMBL/GenBank/DDBJ databases">
        <title>Updated version of Genome Assembly of Janthinobacterium lividum ERGS5:01.</title>
        <authorList>
            <person name="Kumar R."/>
            <person name="Acharya V."/>
            <person name="Singh D."/>
        </authorList>
    </citation>
    <scope>NUCLEOTIDE SEQUENCE [LARGE SCALE GENOMIC DNA]</scope>
    <source>
        <strain evidence="15 16">ERGS5:01</strain>
    </source>
</reference>
<comment type="caution">
    <text evidence="15">The sequence shown here is derived from an EMBL/GenBank/DDBJ whole genome shotgun (WGS) entry which is preliminary data.</text>
</comment>
<dbReference type="Pfam" id="PF01584">
    <property type="entry name" value="CheW"/>
    <property type="match status" value="1"/>
</dbReference>
<dbReference type="InterPro" id="IPR003594">
    <property type="entry name" value="HATPase_dom"/>
</dbReference>
<feature type="domain" description="HPt" evidence="14">
    <location>
        <begin position="7"/>
        <end position="111"/>
    </location>
</feature>
<dbReference type="PROSITE" id="PS50109">
    <property type="entry name" value="HIS_KIN"/>
    <property type="match status" value="1"/>
</dbReference>
<evidence type="ECO:0000256" key="3">
    <source>
        <dbReference type="ARBA" id="ARBA00021495"/>
    </source>
</evidence>
<dbReference type="PRINTS" id="PR00344">
    <property type="entry name" value="BCTRLSENSOR"/>
</dbReference>
<dbReference type="EMBL" id="MAQB02000001">
    <property type="protein sequence ID" value="OFJ47935.1"/>
    <property type="molecule type" value="Genomic_DNA"/>
</dbReference>
<evidence type="ECO:0000259" key="13">
    <source>
        <dbReference type="PROSITE" id="PS50851"/>
    </source>
</evidence>
<evidence type="ECO:0000256" key="4">
    <source>
        <dbReference type="ARBA" id="ARBA00022553"/>
    </source>
</evidence>
<feature type="domain" description="CheW-like" evidence="13">
    <location>
        <begin position="489"/>
        <end position="623"/>
    </location>
</feature>
<dbReference type="Gene3D" id="2.30.30.40">
    <property type="entry name" value="SH3 Domains"/>
    <property type="match status" value="1"/>
</dbReference>
<sequence>MSQDQHGDLSAFSMLDLFRMEADSQTQILTDGLLAMERHAGDAAAVESMMRAAHSIKGAAAIVGLQVVVQLAHGMEDSFVAAQHGRLKLTPERVDVLLSGVDLIVQLSRLDDASAEAWLASNAAQIDQTLKAIAGIAELPELPALPSPMLAPTPAARRLPPETAEPQAQVAGDFAGEEMESTTAPALRASTPAKAPAQNFDKLLSLASESRINAHQMHPFVGALQRFKRNQSSLFCAIEQLHEAIARCGDPTLMEKSLLALHKTQPLKQFMLEHIADIEAYERRLLAVSQGMVEEVLALRMRPFRDGIHAFPRMVRDLARSLGKEVQLEIDGEDTLVDRDILAKIESPLNHMLRNAIDHGMEGPYERIEAGKAALGTVRLEARHRAGMLSIEISDDGRGVDLEKIRQCVIARKMASPAMAGALSPGELLEFLFLPAFSLKATANELSGRGVGLDIVHETIRQQNGTVRLESEPGRGFRALITLPLTQSIVRALVIDVQGEAYAIPIVKVESVVRLPQAAIHTLENKQFFELKGEHLGLVSAAQVLELGTAPSSADDLAVVVIGRGKQSYALVVDAIRGEQSLAVQAIDPIFGKMRDISAAALLDNGEPVLILDVPDLLLSIDKLLHEGGLHQLAQAGHAQQRRAKRILVVDDSLTVREMERKLLLARGFEVDVAIDGIDGWNVVRSSEYDLVITDVDMPRMDGIELVSLIKKDLHLHKLPVMIVSYKDRPEDRARGLSAGADYYLTKGSFHDETLLDAVADLIGDARI</sequence>
<evidence type="ECO:0000256" key="2">
    <source>
        <dbReference type="ARBA" id="ARBA00012438"/>
    </source>
</evidence>